<dbReference type="GO" id="GO:0003677">
    <property type="term" value="F:DNA binding"/>
    <property type="evidence" value="ECO:0007669"/>
    <property type="project" value="InterPro"/>
</dbReference>
<feature type="region of interest" description="Disordered" evidence="3">
    <location>
        <begin position="21"/>
        <end position="61"/>
    </location>
</feature>
<feature type="region of interest" description="Disordered" evidence="3">
    <location>
        <begin position="118"/>
        <end position="145"/>
    </location>
</feature>
<comment type="subcellular location">
    <subcellularLocation>
        <location evidence="1">Nucleus</location>
    </subcellularLocation>
</comment>
<dbReference type="AlphaFoldDB" id="A0A8V0XT48"/>
<dbReference type="PANTHER" id="PTHR12214">
    <property type="entry name" value="GC-RICH SEQUENCE DNA-BINDING FACTOR"/>
    <property type="match status" value="1"/>
</dbReference>
<dbReference type="GO" id="GO:0000398">
    <property type="term" value="P:mRNA splicing, via spliceosome"/>
    <property type="evidence" value="ECO:0007669"/>
    <property type="project" value="InterPro"/>
</dbReference>
<dbReference type="GO" id="GO:0005634">
    <property type="term" value="C:nucleus"/>
    <property type="evidence" value="ECO:0007669"/>
    <property type="project" value="UniProtKB-SubCell"/>
</dbReference>
<reference evidence="4" key="3">
    <citation type="submission" date="2025-09" db="UniProtKB">
        <authorList>
            <consortium name="Ensembl"/>
        </authorList>
    </citation>
    <scope>IDENTIFICATION</scope>
    <source>
        <strain evidence="4">broiler</strain>
    </source>
</reference>
<keyword evidence="2" id="KW-0539">Nucleus</keyword>
<reference evidence="4" key="1">
    <citation type="submission" date="2020-11" db="EMBL/GenBank/DDBJ databases">
        <title>Gallus gallus (Chicken) genome, bGalGal1, GRCg7b, maternal haplotype autosomes + Z &amp; W.</title>
        <authorList>
            <person name="Warren W."/>
            <person name="Formenti G."/>
            <person name="Fedrigo O."/>
            <person name="Haase B."/>
            <person name="Mountcastle J."/>
            <person name="Balacco J."/>
            <person name="Tracey A."/>
            <person name="Schneider V."/>
            <person name="Okimoto R."/>
            <person name="Cheng H."/>
            <person name="Hawken R."/>
            <person name="Howe K."/>
            <person name="Jarvis E.D."/>
        </authorList>
    </citation>
    <scope>NUCLEOTIDE SEQUENCE [LARGE SCALE GENOMIC DNA]</scope>
    <source>
        <strain evidence="4">Broiler</strain>
    </source>
</reference>
<organism evidence="4 5">
    <name type="scientific">Gallus gallus</name>
    <name type="common">Chicken</name>
    <dbReference type="NCBI Taxonomy" id="9031"/>
    <lineage>
        <taxon>Eukaryota</taxon>
        <taxon>Metazoa</taxon>
        <taxon>Chordata</taxon>
        <taxon>Craniata</taxon>
        <taxon>Vertebrata</taxon>
        <taxon>Euteleostomi</taxon>
        <taxon>Archelosauria</taxon>
        <taxon>Archosauria</taxon>
        <taxon>Dinosauria</taxon>
        <taxon>Saurischia</taxon>
        <taxon>Theropoda</taxon>
        <taxon>Coelurosauria</taxon>
        <taxon>Aves</taxon>
        <taxon>Neognathae</taxon>
        <taxon>Galloanserae</taxon>
        <taxon>Galliformes</taxon>
        <taxon>Phasianidae</taxon>
        <taxon>Phasianinae</taxon>
        <taxon>Gallus</taxon>
    </lineage>
</organism>
<dbReference type="PANTHER" id="PTHR12214:SF4">
    <property type="entry name" value="INTRON LARGE COMPLEX COMPONENT GCFC2"/>
    <property type="match status" value="1"/>
</dbReference>
<dbReference type="Ensembl" id="ENSGALT00010019840.1">
    <property type="protein sequence ID" value="ENSGALP00010011388.1"/>
    <property type="gene ID" value="ENSGALG00010008297.1"/>
</dbReference>
<sequence>MPRLLPDSSLVSPAVSIRGSQLRAGPAEHLQPCQHQHPAAAGGAPREQHLPVPPPGSHWSEASLSGGGRFVTSHLLLSVFGLDVVSLAGCVPSAGCIAAARRRCHLARTRADYLPLDASNDRQLSRRREGGDSEDEDEPGRNRLHFVPKKRTLRRRMAERVGELVPFLPERGCVFY</sequence>
<evidence type="ECO:0000256" key="1">
    <source>
        <dbReference type="ARBA" id="ARBA00004123"/>
    </source>
</evidence>
<evidence type="ECO:0000256" key="3">
    <source>
        <dbReference type="SAM" id="MobiDB-lite"/>
    </source>
</evidence>
<name>A0A8V0XT48_CHICK</name>
<protein>
    <submittedName>
        <fullName evidence="4">Uncharacterized protein</fullName>
    </submittedName>
</protein>
<proteinExistence type="predicted"/>
<reference evidence="4" key="2">
    <citation type="submission" date="2025-08" db="UniProtKB">
        <authorList>
            <consortium name="Ensembl"/>
        </authorList>
    </citation>
    <scope>IDENTIFICATION</scope>
    <source>
        <strain evidence="4">broiler</strain>
    </source>
</reference>
<evidence type="ECO:0000313" key="4">
    <source>
        <dbReference type="Ensembl" id="ENSGALP00010011388.1"/>
    </source>
</evidence>
<accession>A0A8V0XT48</accession>
<keyword evidence="5" id="KW-1185">Reference proteome</keyword>
<dbReference type="Proteomes" id="UP000000539">
    <property type="component" value="Chromosome Z"/>
</dbReference>
<evidence type="ECO:0000313" key="5">
    <source>
        <dbReference type="Proteomes" id="UP000000539"/>
    </source>
</evidence>
<evidence type="ECO:0000256" key="2">
    <source>
        <dbReference type="ARBA" id="ARBA00023242"/>
    </source>
</evidence>
<feature type="compositionally biased region" description="Basic and acidic residues" evidence="3">
    <location>
        <begin position="119"/>
        <end position="131"/>
    </location>
</feature>
<dbReference type="InterPro" id="IPR012890">
    <property type="entry name" value="GCFC2-like"/>
</dbReference>